<dbReference type="KEGG" id="smaz:LH19_11200"/>
<sequence>MQVIEAIAVCEEALRTAMLAGDAEALEQLLADDMIFVDQQGVRRSRDDDIAAHRSGLLDLSSLDFRGDRLVRPYGDLASVVVTTDVAGSYGGTSFFGTFSYLRLWKQQGDRWQIILAQCTACPSSEL</sequence>
<dbReference type="RefSeq" id="WP_054727859.1">
    <property type="nucleotide sequence ID" value="NZ_CP009429.1"/>
</dbReference>
<dbReference type="InterPro" id="IPR032710">
    <property type="entry name" value="NTF2-like_dom_sf"/>
</dbReference>
<dbReference type="SUPFAM" id="SSF54427">
    <property type="entry name" value="NTF2-like"/>
    <property type="match status" value="1"/>
</dbReference>
<proteinExistence type="predicted"/>
<feature type="domain" description="DUF4440" evidence="1">
    <location>
        <begin position="10"/>
        <end position="114"/>
    </location>
</feature>
<dbReference type="Pfam" id="PF14534">
    <property type="entry name" value="DUF4440"/>
    <property type="match status" value="1"/>
</dbReference>
<organism evidence="2 3">
    <name type="scientific">Sphingopyxis macrogoltabida</name>
    <name type="common">Sphingomonas macrogoltabidus</name>
    <dbReference type="NCBI Taxonomy" id="33050"/>
    <lineage>
        <taxon>Bacteria</taxon>
        <taxon>Pseudomonadati</taxon>
        <taxon>Pseudomonadota</taxon>
        <taxon>Alphaproteobacteria</taxon>
        <taxon>Sphingomonadales</taxon>
        <taxon>Sphingomonadaceae</taxon>
        <taxon>Sphingopyxis</taxon>
    </lineage>
</organism>
<protein>
    <recommendedName>
        <fullName evidence="1">DUF4440 domain-containing protein</fullName>
    </recommendedName>
</protein>
<dbReference type="AlphaFoldDB" id="A0AAC9AUU2"/>
<reference evidence="2 3" key="2">
    <citation type="journal article" date="2016" name="Genome Announc.">
        <title>Complete Genome Sequence of Sphingopyxis macrogoltabida Strain 203N (NBRC 111659), a Polyethylene Glycol Degrader.</title>
        <authorList>
            <person name="Ohtsubo Y."/>
            <person name="Nonoyama S."/>
            <person name="Nagata Y."/>
            <person name="Numata M."/>
            <person name="Tsuchikane K."/>
            <person name="Hosoyama A."/>
            <person name="Yamazoe A."/>
            <person name="Tsuda M."/>
            <person name="Fujita N."/>
            <person name="Kawai F."/>
        </authorList>
    </citation>
    <scope>NUCLEOTIDE SEQUENCE [LARGE SCALE GENOMIC DNA]</scope>
    <source>
        <strain evidence="2 3">203N</strain>
    </source>
</reference>
<dbReference type="EMBL" id="CP013344">
    <property type="protein sequence ID" value="AMU89102.1"/>
    <property type="molecule type" value="Genomic_DNA"/>
</dbReference>
<evidence type="ECO:0000313" key="3">
    <source>
        <dbReference type="Proteomes" id="UP000076088"/>
    </source>
</evidence>
<reference evidence="3" key="1">
    <citation type="submission" date="2015-11" db="EMBL/GenBank/DDBJ databases">
        <title>Complete genome sequence of a polyethylene-glycol degrader Sphingopyxis macrogoltabida 203N (NBRC 111659).</title>
        <authorList>
            <person name="Yoshiyuki O."/>
            <person name="Shouta N."/>
            <person name="Nagata Y."/>
            <person name="Numata M."/>
            <person name="Tsuchikane K."/>
            <person name="Hosoyama A."/>
            <person name="Yamazoe A."/>
            <person name="Tsuda M."/>
            <person name="Fujita N."/>
            <person name="Kawai F."/>
        </authorList>
    </citation>
    <scope>NUCLEOTIDE SEQUENCE [LARGE SCALE GENOMIC DNA]</scope>
    <source>
        <strain evidence="3">203N</strain>
    </source>
</reference>
<dbReference type="InterPro" id="IPR027843">
    <property type="entry name" value="DUF4440"/>
</dbReference>
<dbReference type="Proteomes" id="UP000076088">
    <property type="component" value="Chromosome"/>
</dbReference>
<gene>
    <name evidence="2" type="ORF">ATM17_08635</name>
</gene>
<name>A0AAC9AUU2_SPHMC</name>
<accession>A0AAC9AUU2</accession>
<dbReference type="Gene3D" id="3.10.450.50">
    <property type="match status" value="1"/>
</dbReference>
<evidence type="ECO:0000259" key="1">
    <source>
        <dbReference type="Pfam" id="PF14534"/>
    </source>
</evidence>
<evidence type="ECO:0000313" key="2">
    <source>
        <dbReference type="EMBL" id="AMU89102.1"/>
    </source>
</evidence>
<keyword evidence="3" id="KW-1185">Reference proteome</keyword>